<sequence>MEGFTLHDLSSSSRPLENVYIRPDLDGVDQFLKSAEPIPTSLNNSPTEIDVETDMTANFAVIHNLNFGTSSIFGPSNSQLVEFSSRDFTRDGPSLLFMRGFASAQWLVAVQDKFNASPSLYGRHLADTPFATVWRDLHALPPLPSSSACVFQLQIPTICFRDMGKLALTSEDLQAARQLESGIMKSYLRQLREKATTGDSIVRGWVPLSILASNYLAGLWTRSTTEYLEYSQSMESFRVVASMANTSLPCYCSPSIRFHTATYFDTKCRRYDNPALIKPTFHQPGVSPKVSQNACLLPFHYGSQLDRAVAHQDALYALSELFQFSASSQVQVLNFLHYRIERELSTVAGDKTTQSLQTISLMNLRYIKRILKHHASNISEIVNLFETRASLNWPRTDDGALKPKAERKANLLLTDFRYLLQRAEDLVRECEQGMATLANTAFLEESRRSADMADKMGKLTTIATMFIPLAFVCSLWGMNFEEMGSGNKPIWWFAVTAVPVILVALVAYFSEVWMRWIARKK</sequence>
<accession>A0ACA9TYC3</accession>
<name>A0ACA9TYC3_BIOOC</name>
<evidence type="ECO:0000313" key="1">
    <source>
        <dbReference type="EMBL" id="CAG9945986.1"/>
    </source>
</evidence>
<comment type="caution">
    <text evidence="1">The sequence shown here is derived from an EMBL/GenBank/DDBJ whole genome shotgun (WGS) entry which is preliminary data.</text>
</comment>
<gene>
    <name evidence="1" type="ORF">CRV2_00004865</name>
</gene>
<organism evidence="1 2">
    <name type="scientific">Clonostachys rosea f. rosea IK726</name>
    <dbReference type="NCBI Taxonomy" id="1349383"/>
    <lineage>
        <taxon>Eukaryota</taxon>
        <taxon>Fungi</taxon>
        <taxon>Dikarya</taxon>
        <taxon>Ascomycota</taxon>
        <taxon>Pezizomycotina</taxon>
        <taxon>Sordariomycetes</taxon>
        <taxon>Hypocreomycetidae</taxon>
        <taxon>Hypocreales</taxon>
        <taxon>Bionectriaceae</taxon>
        <taxon>Clonostachys</taxon>
    </lineage>
</organism>
<dbReference type="EMBL" id="CADEHS020000010">
    <property type="protein sequence ID" value="CAG9945986.1"/>
    <property type="molecule type" value="Genomic_DNA"/>
</dbReference>
<protein>
    <submittedName>
        <fullName evidence="1">Uncharacterized protein</fullName>
    </submittedName>
</protein>
<reference evidence="1" key="1">
    <citation type="submission" date="2020-04" db="EMBL/GenBank/DDBJ databases">
        <authorList>
            <person name="Broberg M."/>
        </authorList>
    </citation>
    <scope>NUCLEOTIDE SEQUENCE</scope>
</reference>
<proteinExistence type="predicted"/>
<reference evidence="1" key="2">
    <citation type="submission" date="2021-10" db="EMBL/GenBank/DDBJ databases">
        <authorList>
            <person name="Piombo E."/>
        </authorList>
    </citation>
    <scope>NUCLEOTIDE SEQUENCE</scope>
</reference>
<keyword evidence="2" id="KW-1185">Reference proteome</keyword>
<dbReference type="Proteomes" id="UP000836387">
    <property type="component" value="Unassembled WGS sequence"/>
</dbReference>
<evidence type="ECO:0000313" key="2">
    <source>
        <dbReference type="Proteomes" id="UP000836387"/>
    </source>
</evidence>